<dbReference type="eggNOG" id="COG3646">
    <property type="taxonomic scope" value="Bacteria"/>
</dbReference>
<dbReference type="AlphaFoldDB" id="B7WRN2"/>
<proteinExistence type="predicted"/>
<dbReference type="OrthoDB" id="79831at2"/>
<organism evidence="2 3">
    <name type="scientific">Comamonas testosteroni (strain DSM 14576 / KF-1)</name>
    <name type="common">Pseudomonas testosteroni</name>
    <dbReference type="NCBI Taxonomy" id="399795"/>
    <lineage>
        <taxon>Bacteria</taxon>
        <taxon>Pseudomonadati</taxon>
        <taxon>Pseudomonadota</taxon>
        <taxon>Betaproteobacteria</taxon>
        <taxon>Burkholderiales</taxon>
        <taxon>Comamonadaceae</taxon>
        <taxon>Comamonas</taxon>
    </lineage>
</organism>
<dbReference type="EMBL" id="AAUJ02000001">
    <property type="protein sequence ID" value="EED67217.1"/>
    <property type="molecule type" value="Genomic_DNA"/>
</dbReference>
<dbReference type="Proteomes" id="UP000003039">
    <property type="component" value="Unassembled WGS sequence"/>
</dbReference>
<comment type="caution">
    <text evidence="2">The sequence shown here is derived from an EMBL/GenBank/DDBJ whole genome shotgun (WGS) entry which is preliminary data.</text>
</comment>
<dbReference type="NCBIfam" id="TIGR02681">
    <property type="entry name" value="phage_pRha"/>
    <property type="match status" value="1"/>
</dbReference>
<feature type="region of interest" description="Disordered" evidence="1">
    <location>
        <begin position="228"/>
        <end position="262"/>
    </location>
</feature>
<sequence length="262" mass="28484">MANITTASSVDAVSARPELSIHNGIVTTTSLQVAQFFGKCHDNVLRAIRALIREMASEGRPLNFEETVDVRTNPSGGAPISTPAYRITREGFMLLAMGFTGKEALRWKLAYIAAFNSMEAELQKPAQDPQRIQLAQRLATQAAAQVTQAVFDAVMAADNTDWRHARYLLNLGYDREGQPSVPHAQPIGDDQMIVSFNALPERIASGEILSATDAQLATLATACTQRLTQRAQHREKQAAKPNLPATQPAASLPPGTLMMTFK</sequence>
<evidence type="ECO:0000313" key="3">
    <source>
        <dbReference type="Proteomes" id="UP000003039"/>
    </source>
</evidence>
<evidence type="ECO:0000313" key="2">
    <source>
        <dbReference type="EMBL" id="EED67217.1"/>
    </source>
</evidence>
<reference evidence="2 3" key="1">
    <citation type="journal article" date="2004" name="Appl. Environ. Microbiol.">
        <title>Mineralization of individual congeners of linear alkylbenzenesulfonate by defined pairs of heterotrophic bacteria.</title>
        <authorList>
            <person name="Schleheck D."/>
            <person name="Knepper T.P."/>
            <person name="Fischer K."/>
            <person name="Cook A.M."/>
        </authorList>
    </citation>
    <scope>NUCLEOTIDE SEQUENCE [LARGE SCALE GENOMIC DNA]</scope>
    <source>
        <strain evidence="3">DSM 14576 / KF-1</strain>
    </source>
</reference>
<accession>B7WRN2</accession>
<gene>
    <name evidence="2" type="ORF">CtesDRAFT_PD2163</name>
</gene>
<protein>
    <submittedName>
        <fullName evidence="2">Phage regulatory protein, Rha family</fullName>
    </submittedName>
</protein>
<name>B7WRN2_COMTK</name>
<dbReference type="RefSeq" id="WP_003054658.1">
    <property type="nucleotide sequence ID" value="NZ_AAUJ02000001.1"/>
</dbReference>
<dbReference type="Pfam" id="PF09669">
    <property type="entry name" value="Phage_pRha"/>
    <property type="match status" value="1"/>
</dbReference>
<evidence type="ECO:0000256" key="1">
    <source>
        <dbReference type="SAM" id="MobiDB-lite"/>
    </source>
</evidence>
<dbReference type="InterPro" id="IPR014054">
    <property type="entry name" value="Phage_regulatory_Rha"/>
</dbReference>